<keyword evidence="11 13" id="KW-0670">Pyruvate</keyword>
<evidence type="ECO:0000256" key="9">
    <source>
        <dbReference type="ARBA" id="ARBA00023239"/>
    </source>
</evidence>
<dbReference type="NCBIfam" id="TIGR00163">
    <property type="entry name" value="PS_decarb"/>
    <property type="match status" value="1"/>
</dbReference>
<dbReference type="PANTHER" id="PTHR10067">
    <property type="entry name" value="PHOSPHATIDYLSERINE DECARBOXYLASE"/>
    <property type="match status" value="1"/>
</dbReference>
<evidence type="ECO:0000256" key="12">
    <source>
        <dbReference type="ARBA" id="ARBA00045136"/>
    </source>
</evidence>
<keyword evidence="10 13" id="KW-1208">Phospholipid metabolism</keyword>
<feature type="active site" description="Charge relay system; for autoendoproteolytic cleavage activity" evidence="13">
    <location>
        <position position="152"/>
    </location>
</feature>
<comment type="function">
    <text evidence="12">Catalyzes the formation of phosphatidylethanolamine (PtdEtn) from phosphatidylserine (PtdSer). Plays a central role in phospholipid metabolism and in the interorganelle trafficking of phosphatidylserine. May be involved in lipid droplet biogenesis at the endoplasmic reticulum membrane.</text>
</comment>
<feature type="active site" description="Schiff-base intermediate with substrate; via pyruvic acid; for decarboxylase activity" evidence="13">
    <location>
        <position position="330"/>
    </location>
</feature>
<evidence type="ECO:0000313" key="15">
    <source>
        <dbReference type="EMBL" id="RWS26638.1"/>
    </source>
</evidence>
<keyword evidence="8 13" id="KW-0594">Phospholipid biosynthesis</keyword>
<dbReference type="VEuPathDB" id="VectorBase:LDEU005402"/>
<dbReference type="GO" id="GO:0005743">
    <property type="term" value="C:mitochondrial inner membrane"/>
    <property type="evidence" value="ECO:0007669"/>
    <property type="project" value="UniProtKB-SubCell"/>
</dbReference>
<keyword evidence="7 13" id="KW-0472">Membrane</keyword>
<comment type="subcellular location">
    <molecule>Phosphatidylserine decarboxylase alpha chain</molecule>
    <subcellularLocation>
        <location evidence="13">Mitochondrion inner membrane</location>
        <topology evidence="13">Peripheral membrane protein</topology>
        <orientation evidence="13">Intermembrane side</orientation>
    </subcellularLocation>
    <text evidence="13">Anchored to the mitochondrial inner membrane through its interaction with the integral membrane beta chain.</text>
</comment>
<keyword evidence="6 13" id="KW-0443">Lipid metabolism</keyword>
<evidence type="ECO:0000256" key="6">
    <source>
        <dbReference type="ARBA" id="ARBA00023098"/>
    </source>
</evidence>
<evidence type="ECO:0000256" key="13">
    <source>
        <dbReference type="HAMAP-Rule" id="MF_03208"/>
    </source>
</evidence>
<comment type="caution">
    <text evidence="15">The sequence shown here is derived from an EMBL/GenBank/DDBJ whole genome shotgun (WGS) entry which is preliminary data.</text>
</comment>
<evidence type="ECO:0000256" key="5">
    <source>
        <dbReference type="ARBA" id="ARBA00022989"/>
    </source>
</evidence>
<dbReference type="InterPro" id="IPR033177">
    <property type="entry name" value="PSD-B"/>
</dbReference>
<feature type="active site" description="Charge relay system; for autoendoproteolytic cleavage activity" evidence="13">
    <location>
        <position position="330"/>
    </location>
</feature>
<gene>
    <name evidence="15" type="ORF">B4U80_07205</name>
</gene>
<dbReference type="HAMAP" id="MF_03208">
    <property type="entry name" value="PS_decarb_PSD_B_type1_euk"/>
    <property type="match status" value="1"/>
</dbReference>
<comment type="cofactor">
    <cofactor evidence="13">
        <name>pyruvate</name>
        <dbReference type="ChEBI" id="CHEBI:15361"/>
    </cofactor>
    <text evidence="13">Binds 1 pyruvoyl group covalently per subunit.</text>
</comment>
<keyword evidence="9 13" id="KW-0456">Lyase</keyword>
<dbReference type="InterPro" id="IPR033661">
    <property type="entry name" value="PSD_type1_euk"/>
</dbReference>
<keyword evidence="13" id="KW-0999">Mitochondrion inner membrane</keyword>
<dbReference type="GO" id="GO:0006646">
    <property type="term" value="P:phosphatidylethanolamine biosynthetic process"/>
    <property type="evidence" value="ECO:0007669"/>
    <property type="project" value="UniProtKB-UniRule"/>
</dbReference>
<organism evidence="15 16">
    <name type="scientific">Leptotrombidium deliense</name>
    <dbReference type="NCBI Taxonomy" id="299467"/>
    <lineage>
        <taxon>Eukaryota</taxon>
        <taxon>Metazoa</taxon>
        <taxon>Ecdysozoa</taxon>
        <taxon>Arthropoda</taxon>
        <taxon>Chelicerata</taxon>
        <taxon>Arachnida</taxon>
        <taxon>Acari</taxon>
        <taxon>Acariformes</taxon>
        <taxon>Trombidiformes</taxon>
        <taxon>Prostigmata</taxon>
        <taxon>Anystina</taxon>
        <taxon>Parasitengona</taxon>
        <taxon>Trombiculoidea</taxon>
        <taxon>Trombiculidae</taxon>
        <taxon>Leptotrombidium</taxon>
    </lineage>
</organism>
<sequence length="360" mass="41386">MALKRNTNAKRSRKFNLSMKNVRNVIWYPIPLALGIIYISYQRFVKRGDKIETNEVLGYQGSIFTNLEISLIKMLPLRLLSRIWGIINSVYLPLWMREPIIGSYSRLFHCNVQEALVDDLKSYSNLGQFFRRDLKPGLRPIAKGNVVVSPADGTVVHFGRVENELIEQVKGVTYSLPAFLGPQTWKKVDDAESYCQNLFSENQKKTSLFHCVIYLAPGDYHKFHSPCEWRVNFRRHFPGKLLSVRPSFASWFPRLFTINERVAYVGEWMHGFFSLIAVGATNVGSIKVYCDEDLRTNKMFNRRTAFIDRTFTENVALTKGDSFGEFNLGSTIVLVFEAPDNFTFNVKTGDRIKYGQLLSS</sequence>
<evidence type="ECO:0000313" key="16">
    <source>
        <dbReference type="Proteomes" id="UP000288716"/>
    </source>
</evidence>
<dbReference type="GO" id="GO:0004609">
    <property type="term" value="F:phosphatidylserine decarboxylase activity"/>
    <property type="evidence" value="ECO:0007669"/>
    <property type="project" value="UniProtKB-UniRule"/>
</dbReference>
<feature type="topological domain" description="Mitochondrial intermembrane" evidence="13">
    <location>
        <begin position="44"/>
        <end position="360"/>
    </location>
</feature>
<comment type="subunit">
    <text evidence="13">Heterodimer of a large membrane-associated beta subunit and a small pyruvoyl-containing alpha subunit.</text>
</comment>
<comment type="pathway">
    <text evidence="13">Phospholipid metabolism; phosphatidylethanolamine biosynthesis; phosphatidylethanolamine from CDP-diacylglycerol: step 2/2.</text>
</comment>
<comment type="catalytic activity">
    <reaction evidence="13">
        <text>a 1,2-diacyl-sn-glycero-3-phospho-L-serine + H(+) = a 1,2-diacyl-sn-glycero-3-phosphoethanolamine + CO2</text>
        <dbReference type="Rhea" id="RHEA:20828"/>
        <dbReference type="ChEBI" id="CHEBI:15378"/>
        <dbReference type="ChEBI" id="CHEBI:16526"/>
        <dbReference type="ChEBI" id="CHEBI:57262"/>
        <dbReference type="ChEBI" id="CHEBI:64612"/>
        <dbReference type="EC" id="4.1.1.65"/>
    </reaction>
</comment>
<evidence type="ECO:0000256" key="10">
    <source>
        <dbReference type="ARBA" id="ARBA00023264"/>
    </source>
</evidence>
<evidence type="ECO:0000256" key="11">
    <source>
        <dbReference type="ARBA" id="ARBA00023317"/>
    </source>
</evidence>
<comment type="subcellular location">
    <molecule>Phosphatidylserine decarboxylase beta chain</molecule>
    <subcellularLocation>
        <location evidence="13">Mitochondrion inner membrane</location>
        <topology evidence="13">Single-pass membrane protein</topology>
        <orientation evidence="13">Intermembrane side</orientation>
    </subcellularLocation>
</comment>
<evidence type="ECO:0000256" key="2">
    <source>
        <dbReference type="ARBA" id="ARBA00022516"/>
    </source>
</evidence>
<protein>
    <recommendedName>
        <fullName evidence="13">Phosphatidylserine decarboxylase proenzyme, mitochondrial</fullName>
        <ecNumber evidence="13">4.1.1.65</ecNumber>
    </recommendedName>
    <component>
        <recommendedName>
            <fullName evidence="13">Phosphatidylserine decarboxylase beta chain</fullName>
        </recommendedName>
    </component>
    <component>
        <recommendedName>
            <fullName evidence="13">Phosphatidylserine decarboxylase alpha chain</fullName>
        </recommendedName>
    </component>
</protein>
<evidence type="ECO:0000256" key="8">
    <source>
        <dbReference type="ARBA" id="ARBA00023209"/>
    </source>
</evidence>
<feature type="chain" id="PRO_5023576112" description="Phosphatidylserine decarboxylase alpha chain" evidence="13">
    <location>
        <begin position="330"/>
        <end position="360"/>
    </location>
</feature>
<name>A0A443SGI8_9ACAR</name>
<accession>A0A443SGI8</accession>
<dbReference type="OrthoDB" id="4330at2759"/>
<dbReference type="EMBL" id="NCKV01002597">
    <property type="protein sequence ID" value="RWS26638.1"/>
    <property type="molecule type" value="Genomic_DNA"/>
</dbReference>
<feature type="active site" description="Charge relay system; for autoendoproteolytic cleavage activity" evidence="13">
    <location>
        <position position="224"/>
    </location>
</feature>
<feature type="topological domain" description="Mitochondrial matrix" evidence="13">
    <location>
        <begin position="1"/>
        <end position="24"/>
    </location>
</feature>
<keyword evidence="3 13" id="KW-0812">Transmembrane</keyword>
<evidence type="ECO:0000256" key="7">
    <source>
        <dbReference type="ARBA" id="ARBA00023136"/>
    </source>
</evidence>
<feature type="modified residue" description="Pyruvic acid (Ser); by autocatalysis" evidence="13">
    <location>
        <position position="330"/>
    </location>
</feature>
<dbReference type="InterPro" id="IPR003817">
    <property type="entry name" value="PS_Dcarbxylase"/>
</dbReference>
<keyword evidence="2 13" id="KW-0444">Lipid biosynthesis</keyword>
<dbReference type="PANTHER" id="PTHR10067:SF6">
    <property type="entry name" value="PHOSPHATIDYLSERINE DECARBOXYLASE PROENZYME, MITOCHONDRIAL"/>
    <property type="match status" value="1"/>
</dbReference>
<feature type="site" description="Cleavage (non-hydrolytic); by autocatalysis" evidence="13">
    <location>
        <begin position="329"/>
        <end position="330"/>
    </location>
</feature>
<dbReference type="EC" id="4.1.1.65" evidence="13"/>
<evidence type="ECO:0000256" key="1">
    <source>
        <dbReference type="ARBA" id="ARBA00005189"/>
    </source>
</evidence>
<keyword evidence="16" id="KW-1185">Reference proteome</keyword>
<evidence type="ECO:0000256" key="3">
    <source>
        <dbReference type="ARBA" id="ARBA00022692"/>
    </source>
</evidence>
<comment type="similarity">
    <text evidence="13">Belongs to the phosphatidylserine decarboxylase family. PSD-B subfamily. Eukaryotic type I sub-subfamily.</text>
</comment>
<feature type="transmembrane region" description="Helical" evidence="14">
    <location>
        <begin position="21"/>
        <end position="41"/>
    </location>
</feature>
<dbReference type="Proteomes" id="UP000288716">
    <property type="component" value="Unassembled WGS sequence"/>
</dbReference>
<keyword evidence="13" id="KW-0496">Mitochondrion</keyword>
<feature type="chain" id="PRO_5023576111" description="Phosphatidylserine decarboxylase beta chain" evidence="13">
    <location>
        <begin position="1"/>
        <end position="329"/>
    </location>
</feature>
<evidence type="ECO:0000256" key="4">
    <source>
        <dbReference type="ARBA" id="ARBA00022793"/>
    </source>
</evidence>
<dbReference type="UniPathway" id="UPA00558">
    <property type="reaction ID" value="UER00616"/>
</dbReference>
<keyword evidence="13" id="KW-0865">Zymogen</keyword>
<proteinExistence type="inferred from homology"/>
<comment type="PTM">
    <text evidence="13">Is synthesized initially as an inactive proenzyme. Formation of the active enzyme involves a self-maturation process in which the active site pyruvoyl group is generated from an internal serine residue via an autocatalytic post-translational modification. Two non-identical subunits are generated from the proenzyme in this reaction, and the pyruvate is formed at the N-terminus of the alpha chain, which is derived from the carboxyl end of the proenzyme. The autoendoproteolytic cleavage occurs by a canonical serine protease mechanism, in which the side chain hydroxyl group of the serine supplies its oxygen atom to form the C-terminus of the beta chain, while the remainder of the serine residue undergoes an oxidative deamination to produce ammonia and the pyruvoyl prosthetic group on the alpha chain. During this reaction, the Ser that is part of the protease active site of the proenzyme becomes the pyruvoyl prosthetic group, which constitutes an essential element of the active site of the mature decarboxylase.</text>
</comment>
<dbReference type="GO" id="GO:0016540">
    <property type="term" value="P:protein autoprocessing"/>
    <property type="evidence" value="ECO:0007669"/>
    <property type="project" value="UniProtKB-UniRule"/>
</dbReference>
<evidence type="ECO:0000256" key="14">
    <source>
        <dbReference type="SAM" id="Phobius"/>
    </source>
</evidence>
<keyword evidence="5 13" id="KW-1133">Transmembrane helix</keyword>
<dbReference type="AlphaFoldDB" id="A0A443SGI8"/>
<dbReference type="Pfam" id="PF02666">
    <property type="entry name" value="PS_Dcarbxylase"/>
    <property type="match status" value="1"/>
</dbReference>
<comment type="pathway">
    <text evidence="1">Lipid metabolism.</text>
</comment>
<dbReference type="STRING" id="299467.A0A443SGI8"/>
<keyword evidence="4 13" id="KW-0210">Decarboxylase</keyword>
<reference evidence="15 16" key="1">
    <citation type="journal article" date="2018" name="Gigascience">
        <title>Genomes of trombidid mites reveal novel predicted allergens and laterally-transferred genes associated with secondary metabolism.</title>
        <authorList>
            <person name="Dong X."/>
            <person name="Chaisiri K."/>
            <person name="Xia D."/>
            <person name="Armstrong S.D."/>
            <person name="Fang Y."/>
            <person name="Donnelly M.J."/>
            <person name="Kadowaki T."/>
            <person name="McGarry J.W."/>
            <person name="Darby A.C."/>
            <person name="Makepeace B.L."/>
        </authorList>
    </citation>
    <scope>NUCLEOTIDE SEQUENCE [LARGE SCALE GENOMIC DNA]</scope>
    <source>
        <strain evidence="15">UoL-UT</strain>
    </source>
</reference>